<dbReference type="PANTHER" id="PTHR46417:SF1">
    <property type="entry name" value="TRNA (GUANINE-N(1)-)-METHYLTRANSFERASE"/>
    <property type="match status" value="1"/>
</dbReference>
<dbReference type="InterPro" id="IPR002649">
    <property type="entry name" value="tRNA_m1G_MeTrfase_TrmD"/>
</dbReference>
<dbReference type="HAMAP" id="MF_00605">
    <property type="entry name" value="TrmD"/>
    <property type="match status" value="1"/>
</dbReference>
<sequence length="246" mass="27262">MMRIDIISLFPEFIQAFYSHSIIGRAVKAGLLDLDVTNPRNFTYDRHRMADDTVYGGGCGMLMKAQPVFSAVESVRRGVEKRRIIFMGPAGERFTQAKARQLAEYEQIILICGHYEGVDYRIESQLADETVSVGDYILTGGELPAMIVTDAVARMIPGVLGASAGAADDSFAMSLLECPQYTKPADFRGYVVPEVLRNGDHAKIEAWRRKASLARTLALRPDLLAAAELSTRDLQILDDLKREMTV</sequence>
<evidence type="ECO:0000256" key="15">
    <source>
        <dbReference type="HAMAP-Rule" id="MF_00605"/>
    </source>
</evidence>
<evidence type="ECO:0000256" key="14">
    <source>
        <dbReference type="ARBA" id="ARBA00047783"/>
    </source>
</evidence>
<evidence type="ECO:0000256" key="12">
    <source>
        <dbReference type="ARBA" id="ARBA00029736"/>
    </source>
</evidence>
<dbReference type="SUPFAM" id="SSF75217">
    <property type="entry name" value="alpha/beta knot"/>
    <property type="match status" value="1"/>
</dbReference>
<dbReference type="NCBIfam" id="TIGR00088">
    <property type="entry name" value="trmD"/>
    <property type="match status" value="1"/>
</dbReference>
<feature type="domain" description="tRNA methyltransferase TRMD/TRM10-type" evidence="18">
    <location>
        <begin position="2"/>
        <end position="224"/>
    </location>
</feature>
<keyword evidence="7 15" id="KW-0963">Cytoplasm</keyword>
<dbReference type="PIRSF" id="PIRSF000386">
    <property type="entry name" value="tRNA_mtase"/>
    <property type="match status" value="1"/>
</dbReference>
<comment type="subunit">
    <text evidence="4 15 17">Homodimer.</text>
</comment>
<evidence type="ECO:0000256" key="6">
    <source>
        <dbReference type="ARBA" id="ARBA00014679"/>
    </source>
</evidence>
<evidence type="ECO:0000256" key="1">
    <source>
        <dbReference type="ARBA" id="ARBA00002634"/>
    </source>
</evidence>
<evidence type="ECO:0000256" key="10">
    <source>
        <dbReference type="ARBA" id="ARBA00022691"/>
    </source>
</evidence>
<dbReference type="EMBL" id="AECS01000039">
    <property type="protein sequence ID" value="EFQ03639.1"/>
    <property type="molecule type" value="Genomic_DNA"/>
</dbReference>
<accession>E2ZDS7</accession>
<evidence type="ECO:0000256" key="13">
    <source>
        <dbReference type="ARBA" id="ARBA00033392"/>
    </source>
</evidence>
<dbReference type="Proteomes" id="UP000003195">
    <property type="component" value="Unassembled WGS sequence"/>
</dbReference>
<feature type="binding site" evidence="15 16">
    <location>
        <begin position="133"/>
        <end position="138"/>
    </location>
    <ligand>
        <name>S-adenosyl-L-methionine</name>
        <dbReference type="ChEBI" id="CHEBI:59789"/>
    </ligand>
</feature>
<dbReference type="PANTHER" id="PTHR46417">
    <property type="entry name" value="TRNA (GUANINE-N(1)-)-METHYLTRANSFERASE"/>
    <property type="match status" value="1"/>
</dbReference>
<keyword evidence="20" id="KW-1185">Reference proteome</keyword>
<evidence type="ECO:0000256" key="16">
    <source>
        <dbReference type="PIRSR" id="PIRSR000386-1"/>
    </source>
</evidence>
<dbReference type="InterPro" id="IPR029026">
    <property type="entry name" value="tRNA_m1G_MTases_N"/>
</dbReference>
<comment type="caution">
    <text evidence="19">The sequence shown here is derived from an EMBL/GenBank/DDBJ whole genome shotgun (WGS) entry which is preliminary data.</text>
</comment>
<evidence type="ECO:0000256" key="11">
    <source>
        <dbReference type="ARBA" id="ARBA00022694"/>
    </source>
</evidence>
<comment type="subcellular location">
    <subcellularLocation>
        <location evidence="2 15 17">Cytoplasm</location>
    </subcellularLocation>
</comment>
<dbReference type="NCBIfam" id="NF000648">
    <property type="entry name" value="PRK00026.1"/>
    <property type="match status" value="1"/>
</dbReference>
<dbReference type="InterPro" id="IPR016009">
    <property type="entry name" value="tRNA_MeTrfase_TRMD/TRM10"/>
</dbReference>
<evidence type="ECO:0000256" key="9">
    <source>
        <dbReference type="ARBA" id="ARBA00022679"/>
    </source>
</evidence>
<evidence type="ECO:0000259" key="18">
    <source>
        <dbReference type="Pfam" id="PF01746"/>
    </source>
</evidence>
<dbReference type="InterPro" id="IPR029028">
    <property type="entry name" value="Alpha/beta_knot_MTases"/>
</dbReference>
<dbReference type="FunFam" id="1.10.1270.20:FF:000001">
    <property type="entry name" value="tRNA (guanine-N(1)-)-methyltransferase"/>
    <property type="match status" value="1"/>
</dbReference>
<evidence type="ECO:0000313" key="19">
    <source>
        <dbReference type="EMBL" id="EFQ03639.1"/>
    </source>
</evidence>
<dbReference type="CDD" id="cd18080">
    <property type="entry name" value="TrmD-like"/>
    <property type="match status" value="1"/>
</dbReference>
<evidence type="ECO:0000256" key="2">
    <source>
        <dbReference type="ARBA" id="ARBA00004496"/>
    </source>
</evidence>
<name>E2ZDS7_9FIRM</name>
<keyword evidence="11 15" id="KW-0819">tRNA processing</keyword>
<comment type="function">
    <text evidence="1 15 17">Specifically methylates guanosine-37 in various tRNAs.</text>
</comment>
<dbReference type="eggNOG" id="COG0336">
    <property type="taxonomic scope" value="Bacteria"/>
</dbReference>
<dbReference type="GO" id="GO:0002939">
    <property type="term" value="P:tRNA N1-guanine methylation"/>
    <property type="evidence" value="ECO:0007669"/>
    <property type="project" value="TreeGrafter"/>
</dbReference>
<dbReference type="Gene3D" id="3.40.1280.10">
    <property type="match status" value="1"/>
</dbReference>
<feature type="binding site" evidence="15 16">
    <location>
        <position position="113"/>
    </location>
    <ligand>
        <name>S-adenosyl-L-methionine</name>
        <dbReference type="ChEBI" id="CHEBI:59789"/>
    </ligand>
</feature>
<evidence type="ECO:0000256" key="3">
    <source>
        <dbReference type="ARBA" id="ARBA00007630"/>
    </source>
</evidence>
<dbReference type="Gene3D" id="1.10.1270.20">
    <property type="entry name" value="tRNA(m1g37)methyltransferase, domain 2"/>
    <property type="match status" value="1"/>
</dbReference>
<keyword evidence="8 15" id="KW-0489">Methyltransferase</keyword>
<protein>
    <recommendedName>
        <fullName evidence="6 15">tRNA (guanine-N(1)-)-methyltransferase</fullName>
        <ecNumber evidence="5 15">2.1.1.228</ecNumber>
    </recommendedName>
    <alternativeName>
        <fullName evidence="12 15">M1G-methyltransferase</fullName>
    </alternativeName>
    <alternativeName>
        <fullName evidence="13 15">tRNA [GM37] methyltransferase</fullName>
    </alternativeName>
</protein>
<gene>
    <name evidence="15 19" type="primary">trmD</name>
    <name evidence="19" type="ORF">HMPREF9429_01583</name>
</gene>
<dbReference type="Pfam" id="PF01746">
    <property type="entry name" value="tRNA_m1G_MT"/>
    <property type="match status" value="1"/>
</dbReference>
<comment type="similarity">
    <text evidence="3 15 17">Belongs to the RNA methyltransferase TrmD family.</text>
</comment>
<dbReference type="HOGENOM" id="CLU_047363_0_1_9"/>
<dbReference type="GO" id="GO:0005829">
    <property type="term" value="C:cytosol"/>
    <property type="evidence" value="ECO:0007669"/>
    <property type="project" value="TreeGrafter"/>
</dbReference>
<evidence type="ECO:0000256" key="7">
    <source>
        <dbReference type="ARBA" id="ARBA00022490"/>
    </source>
</evidence>
<evidence type="ECO:0000313" key="20">
    <source>
        <dbReference type="Proteomes" id="UP000003195"/>
    </source>
</evidence>
<keyword evidence="10 15" id="KW-0949">S-adenosyl-L-methionine</keyword>
<reference evidence="19 20" key="1">
    <citation type="submission" date="2010-08" db="EMBL/GenBank/DDBJ databases">
        <authorList>
            <person name="Weinstock G."/>
            <person name="Sodergren E."/>
            <person name="Clifton S."/>
            <person name="Fulton L."/>
            <person name="Fulton B."/>
            <person name="Courtney L."/>
            <person name="Fronick C."/>
            <person name="Harrison M."/>
            <person name="Strong C."/>
            <person name="Farmer C."/>
            <person name="Delahaunty K."/>
            <person name="Markovic C."/>
            <person name="Hall O."/>
            <person name="Minx P."/>
            <person name="Tomlinson C."/>
            <person name="Mitreva M."/>
            <person name="Hou S."/>
            <person name="Chen J."/>
            <person name="Wollam A."/>
            <person name="Pepin K.H."/>
            <person name="Johnson M."/>
            <person name="Bhonagiri V."/>
            <person name="Zhang X."/>
            <person name="Suruliraj S."/>
            <person name="Warren W."/>
            <person name="Chinwalla A."/>
            <person name="Mardis E.R."/>
            <person name="Wilson R.K."/>
        </authorList>
    </citation>
    <scope>NUCLEOTIDE SEQUENCE [LARGE SCALE GENOMIC DNA]</scope>
    <source>
        <strain evidence="19 20">F0359</strain>
    </source>
</reference>
<dbReference type="GO" id="GO:0052906">
    <property type="term" value="F:tRNA (guanine(37)-N1)-methyltransferase activity"/>
    <property type="evidence" value="ECO:0007669"/>
    <property type="project" value="UniProtKB-UniRule"/>
</dbReference>
<evidence type="ECO:0000256" key="4">
    <source>
        <dbReference type="ARBA" id="ARBA00011738"/>
    </source>
</evidence>
<keyword evidence="9 15" id="KW-0808">Transferase</keyword>
<dbReference type="FunFam" id="3.40.1280.10:FF:000001">
    <property type="entry name" value="tRNA (guanine-N(1)-)-methyltransferase"/>
    <property type="match status" value="1"/>
</dbReference>
<evidence type="ECO:0000256" key="17">
    <source>
        <dbReference type="RuleBase" id="RU003464"/>
    </source>
</evidence>
<evidence type="ECO:0000256" key="5">
    <source>
        <dbReference type="ARBA" id="ARBA00012807"/>
    </source>
</evidence>
<dbReference type="STRING" id="706434.HMPREF9429_01583"/>
<dbReference type="AlphaFoldDB" id="E2ZDS7"/>
<organism evidence="19 20">
    <name type="scientific">Megasphaera micronuciformis F0359</name>
    <dbReference type="NCBI Taxonomy" id="706434"/>
    <lineage>
        <taxon>Bacteria</taxon>
        <taxon>Bacillati</taxon>
        <taxon>Bacillota</taxon>
        <taxon>Negativicutes</taxon>
        <taxon>Veillonellales</taxon>
        <taxon>Veillonellaceae</taxon>
        <taxon>Megasphaera</taxon>
    </lineage>
</organism>
<proteinExistence type="inferred from homology"/>
<dbReference type="EC" id="2.1.1.228" evidence="5 15"/>
<dbReference type="InterPro" id="IPR023148">
    <property type="entry name" value="tRNA_m1G_MeTrfase_C_sf"/>
</dbReference>
<comment type="catalytic activity">
    <reaction evidence="14 15 17">
        <text>guanosine(37) in tRNA + S-adenosyl-L-methionine = N(1)-methylguanosine(37) in tRNA + S-adenosyl-L-homocysteine + H(+)</text>
        <dbReference type="Rhea" id="RHEA:36899"/>
        <dbReference type="Rhea" id="RHEA-COMP:10145"/>
        <dbReference type="Rhea" id="RHEA-COMP:10147"/>
        <dbReference type="ChEBI" id="CHEBI:15378"/>
        <dbReference type="ChEBI" id="CHEBI:57856"/>
        <dbReference type="ChEBI" id="CHEBI:59789"/>
        <dbReference type="ChEBI" id="CHEBI:73542"/>
        <dbReference type="ChEBI" id="CHEBI:74269"/>
        <dbReference type="EC" id="2.1.1.228"/>
    </reaction>
</comment>
<evidence type="ECO:0000256" key="8">
    <source>
        <dbReference type="ARBA" id="ARBA00022603"/>
    </source>
</evidence>